<evidence type="ECO:0000313" key="1">
    <source>
        <dbReference type="EMBL" id="PQM53812.1"/>
    </source>
</evidence>
<gene>
    <name evidence="1" type="ORF">C5U48_02080</name>
</gene>
<dbReference type="Proteomes" id="UP000237911">
    <property type="component" value="Unassembled WGS sequence"/>
</dbReference>
<comment type="caution">
    <text evidence="1">The sequence shown here is derived from an EMBL/GenBank/DDBJ whole genome shotgun (WGS) entry which is preliminary data.</text>
</comment>
<dbReference type="Gene3D" id="3.10.450.50">
    <property type="match status" value="1"/>
</dbReference>
<dbReference type="SUPFAM" id="SSF54427">
    <property type="entry name" value="NTF2-like"/>
    <property type="match status" value="1"/>
</dbReference>
<sequence length="141" mass="16375">MTARRAEYARTMIYRWLVRRQAAAGWQRLSEQRFDETPLADDMHFVFLGDHELAADLRGAETVRNWLRDQLLARLPNLRFVVDETVVEGGPWSTRVATRYHTEQDGRLIYRGVYFGRVVWGKVVEEIILPDTKALSAALAR</sequence>
<dbReference type="InterPro" id="IPR032710">
    <property type="entry name" value="NTF2-like_dom_sf"/>
</dbReference>
<evidence type="ECO:0008006" key="3">
    <source>
        <dbReference type="Google" id="ProtNLM"/>
    </source>
</evidence>
<evidence type="ECO:0000313" key="2">
    <source>
        <dbReference type="Proteomes" id="UP000237911"/>
    </source>
</evidence>
<organism evidence="1 2">
    <name type="scientific">Mycolicibacter virginiensis</name>
    <dbReference type="NCBI Taxonomy" id="1795032"/>
    <lineage>
        <taxon>Bacteria</taxon>
        <taxon>Bacillati</taxon>
        <taxon>Actinomycetota</taxon>
        <taxon>Actinomycetes</taxon>
        <taxon>Mycobacteriales</taxon>
        <taxon>Mycobacteriaceae</taxon>
        <taxon>Mycolicibacter</taxon>
    </lineage>
</organism>
<dbReference type="EMBL" id="PUEV01000011">
    <property type="protein sequence ID" value="PQM53812.1"/>
    <property type="molecule type" value="Genomic_DNA"/>
</dbReference>
<keyword evidence="2" id="KW-1185">Reference proteome</keyword>
<protein>
    <recommendedName>
        <fullName evidence="3">SnoaL-like domain-containing protein</fullName>
    </recommendedName>
</protein>
<proteinExistence type="predicted"/>
<reference evidence="1 2" key="1">
    <citation type="submission" date="2018-02" db="EMBL/GenBank/DDBJ databases">
        <title>Draft genome sequence of Mycobacterium virginiense isolated from mud of a swine farm in Japan.</title>
        <authorList>
            <person name="Ohya K."/>
        </authorList>
    </citation>
    <scope>NUCLEOTIDE SEQUENCE [LARGE SCALE GENOMIC DNA]</scope>
    <source>
        <strain evidence="1 2">GF75</strain>
    </source>
</reference>
<dbReference type="AlphaFoldDB" id="A0A9X7P080"/>
<accession>A0A9X7P080</accession>
<name>A0A9X7P080_9MYCO</name>